<dbReference type="AlphaFoldDB" id="A0A0H5QEJ5"/>
<protein>
    <recommendedName>
        <fullName evidence="2">Reverse transcriptase domain-containing protein</fullName>
    </recommendedName>
</protein>
<reference evidence="1" key="1">
    <citation type="submission" date="2015-04" db="EMBL/GenBank/DDBJ databases">
        <title>The genome sequence of the plant pathogenic Rhizarian Plasmodiophora brassicae reveals insights in its biotrophic life cycle and the origin of chitin synthesis.</title>
        <authorList>
            <person name="Schwelm A."/>
            <person name="Fogelqvist J."/>
            <person name="Knaust A."/>
            <person name="Julke S."/>
            <person name="Lilja T."/>
            <person name="Dhandapani V."/>
            <person name="Bonilla-Rosso G."/>
            <person name="Karlsson M."/>
            <person name="Shevchenko A."/>
            <person name="Choi S.R."/>
            <person name="Kim H.G."/>
            <person name="Park J.Y."/>
            <person name="Lim Y.P."/>
            <person name="Ludwig-Muller J."/>
            <person name="Dixelius C."/>
        </authorList>
    </citation>
    <scope>NUCLEOTIDE SEQUENCE</scope>
    <source>
        <tissue evidence="1">Potato root galls</tissue>
    </source>
</reference>
<dbReference type="Gene3D" id="3.10.10.10">
    <property type="entry name" value="HIV Type 1 Reverse Transcriptase, subunit A, domain 1"/>
    <property type="match status" value="1"/>
</dbReference>
<accession>A0A0H5QEJ5</accession>
<proteinExistence type="predicted"/>
<dbReference type="InterPro" id="IPR043128">
    <property type="entry name" value="Rev_trsase/Diguanyl_cyclase"/>
</dbReference>
<name>A0A0H5QEJ5_9EUKA</name>
<evidence type="ECO:0008006" key="2">
    <source>
        <dbReference type="Google" id="ProtNLM"/>
    </source>
</evidence>
<dbReference type="EMBL" id="HACM01000011">
    <property type="protein sequence ID" value="CRZ00453.1"/>
    <property type="molecule type" value="Transcribed_RNA"/>
</dbReference>
<organism evidence="1">
    <name type="scientific">Spongospora subterranea</name>
    <dbReference type="NCBI Taxonomy" id="70186"/>
    <lineage>
        <taxon>Eukaryota</taxon>
        <taxon>Sar</taxon>
        <taxon>Rhizaria</taxon>
        <taxon>Endomyxa</taxon>
        <taxon>Phytomyxea</taxon>
        <taxon>Plasmodiophorida</taxon>
        <taxon>Plasmodiophoridae</taxon>
        <taxon>Spongospora</taxon>
    </lineage>
</organism>
<sequence length="105" mass="12106">MLVMVIDPCQWNLCPNRISFRCPIQAMFSSHIQGAEILFTLDLNKGYWQLQMTGDIDVPFQTRVLVSDRLIQGDLNRVPHFQRVRWSALSVGSTSSRHFRDLSPT</sequence>
<evidence type="ECO:0000313" key="1">
    <source>
        <dbReference type="EMBL" id="CRZ00453.1"/>
    </source>
</evidence>
<dbReference type="Gene3D" id="3.30.70.270">
    <property type="match status" value="1"/>
</dbReference>